<keyword evidence="2" id="KW-1185">Reference proteome</keyword>
<proteinExistence type="predicted"/>
<reference evidence="1" key="1">
    <citation type="journal article" date="2020" name="New Phytol.">
        <title>Comparative genomics reveals dynamic genome evolution in host specialist ectomycorrhizal fungi.</title>
        <authorList>
            <person name="Lofgren L.A."/>
            <person name="Nguyen N.H."/>
            <person name="Vilgalys R."/>
            <person name="Ruytinx J."/>
            <person name="Liao H.L."/>
            <person name="Branco S."/>
            <person name="Kuo A."/>
            <person name="LaButti K."/>
            <person name="Lipzen A."/>
            <person name="Andreopoulos W."/>
            <person name="Pangilinan J."/>
            <person name="Riley R."/>
            <person name="Hundley H."/>
            <person name="Na H."/>
            <person name="Barry K."/>
            <person name="Grigoriev I.V."/>
            <person name="Stajich J.E."/>
            <person name="Kennedy P.G."/>
        </authorList>
    </citation>
    <scope>NUCLEOTIDE SEQUENCE</scope>
    <source>
        <strain evidence="1">MN1</strain>
    </source>
</reference>
<protein>
    <submittedName>
        <fullName evidence="1">Uncharacterized protein</fullName>
    </submittedName>
</protein>
<accession>A0A9P7JIE6</accession>
<dbReference type="EMBL" id="JABBWG010000004">
    <property type="protein sequence ID" value="KAG1823816.1"/>
    <property type="molecule type" value="Genomic_DNA"/>
</dbReference>
<sequence length="102" mass="11099">MPMPDLHAMAITIQDEQDGKIDTLQCLREGLRHKIVDQYPSFQIPDPPANAPSLLLDQSVPASMSPPESALPPFIDLLVAGMVPTPPKFEDASVFGCHYIAC</sequence>
<comment type="caution">
    <text evidence="1">The sequence shown here is derived from an EMBL/GenBank/DDBJ whole genome shotgun (WGS) entry which is preliminary data.</text>
</comment>
<gene>
    <name evidence="1" type="ORF">BJ212DRAFT_1476678</name>
</gene>
<dbReference type="OrthoDB" id="2691964at2759"/>
<evidence type="ECO:0000313" key="2">
    <source>
        <dbReference type="Proteomes" id="UP000807769"/>
    </source>
</evidence>
<dbReference type="GeneID" id="64633423"/>
<name>A0A9P7JIE6_9AGAM</name>
<dbReference type="Proteomes" id="UP000807769">
    <property type="component" value="Unassembled WGS sequence"/>
</dbReference>
<dbReference type="RefSeq" id="XP_041197876.1">
    <property type="nucleotide sequence ID" value="XM_041339407.1"/>
</dbReference>
<dbReference type="AlphaFoldDB" id="A0A9P7JIE6"/>
<evidence type="ECO:0000313" key="1">
    <source>
        <dbReference type="EMBL" id="KAG1823816.1"/>
    </source>
</evidence>
<organism evidence="1 2">
    <name type="scientific">Suillus subaureus</name>
    <dbReference type="NCBI Taxonomy" id="48587"/>
    <lineage>
        <taxon>Eukaryota</taxon>
        <taxon>Fungi</taxon>
        <taxon>Dikarya</taxon>
        <taxon>Basidiomycota</taxon>
        <taxon>Agaricomycotina</taxon>
        <taxon>Agaricomycetes</taxon>
        <taxon>Agaricomycetidae</taxon>
        <taxon>Boletales</taxon>
        <taxon>Suillineae</taxon>
        <taxon>Suillaceae</taxon>
        <taxon>Suillus</taxon>
    </lineage>
</organism>